<dbReference type="InterPro" id="IPR010869">
    <property type="entry name" value="DUF1501"/>
</dbReference>
<comment type="caution">
    <text evidence="1">The sequence shown here is derived from an EMBL/GenBank/DDBJ whole genome shotgun (WGS) entry which is preliminary data.</text>
</comment>
<sequence>MLCEDEIHPSRRAILGAAGALFAWSFAPRYAFAAGGRDPRLVVVVLRGALDGLAAVPPVGDPGYVPLRPGLALPASGDGAALPLDGFFGLHPAMPNLARLYRAKQAAIVHATATGYRERSHFDGQDVLESGQPRPGLTQSGWLNRAIALLPPGERIGAKGALGIGAIAPLVVRGQAPVLGWAPQGLQQADDDVARRVLQLYDEREPRLAAALRQGLDTSRMASASGLGALRPRSSPADPEGMALIATGAAKLMAASDGPRVAALALEGWDTHVNAGGATGQLATRLGGLDRVFAIFEEELKAVWRETVVVVMTEFGRTARVNGTTGTDHGTATVAFLAGGAVKGGRVVADWPGLAQNKLFEGRDLAATTDLRAVLKGVLVEHLGMDAKPLAEAIFPGTLALPPMRGLIG</sequence>
<dbReference type="OrthoDB" id="9779968at2"/>
<reference evidence="1 2" key="1">
    <citation type="submission" date="2018-04" db="EMBL/GenBank/DDBJ databases">
        <title>Genomic Encyclopedia of Archaeal and Bacterial Type Strains, Phase II (KMG-II): from individual species to whole genera.</title>
        <authorList>
            <person name="Goeker M."/>
        </authorList>
    </citation>
    <scope>NUCLEOTIDE SEQUENCE [LARGE SCALE GENOMIC DNA]</scope>
    <source>
        <strain evidence="1 2">DSM 25521</strain>
    </source>
</reference>
<dbReference type="Proteomes" id="UP000241808">
    <property type="component" value="Unassembled WGS sequence"/>
</dbReference>
<evidence type="ECO:0000313" key="2">
    <source>
        <dbReference type="Proteomes" id="UP000241808"/>
    </source>
</evidence>
<dbReference type="PANTHER" id="PTHR43737:SF1">
    <property type="entry name" value="DUF1501 DOMAIN-CONTAINING PROTEIN"/>
    <property type="match status" value="1"/>
</dbReference>
<dbReference type="Pfam" id="PF07394">
    <property type="entry name" value="DUF1501"/>
    <property type="match status" value="1"/>
</dbReference>
<keyword evidence="2" id="KW-1185">Reference proteome</keyword>
<dbReference type="PANTHER" id="PTHR43737">
    <property type="entry name" value="BLL7424 PROTEIN"/>
    <property type="match status" value="1"/>
</dbReference>
<gene>
    <name evidence="1" type="ORF">C8P69_110121</name>
</gene>
<organism evidence="1 2">
    <name type="scientific">Phreatobacter oligotrophus</name>
    <dbReference type="NCBI Taxonomy" id="1122261"/>
    <lineage>
        <taxon>Bacteria</taxon>
        <taxon>Pseudomonadati</taxon>
        <taxon>Pseudomonadota</taxon>
        <taxon>Alphaproteobacteria</taxon>
        <taxon>Hyphomicrobiales</taxon>
        <taxon>Phreatobacteraceae</taxon>
        <taxon>Phreatobacter</taxon>
    </lineage>
</organism>
<protein>
    <submittedName>
        <fullName evidence="1">Uncharacterized protein (DUF1501 family)</fullName>
    </submittedName>
</protein>
<dbReference type="AlphaFoldDB" id="A0A2T4YY43"/>
<proteinExistence type="predicted"/>
<accession>A0A2T4YY43</accession>
<evidence type="ECO:0000313" key="1">
    <source>
        <dbReference type="EMBL" id="PTM51456.1"/>
    </source>
</evidence>
<dbReference type="EMBL" id="PZZL01000010">
    <property type="protein sequence ID" value="PTM51456.1"/>
    <property type="molecule type" value="Genomic_DNA"/>
</dbReference>
<dbReference type="RefSeq" id="WP_108179132.1">
    <property type="nucleotide sequence ID" value="NZ_PZZL01000010.1"/>
</dbReference>
<name>A0A2T4YY43_9HYPH</name>